<dbReference type="PATRIC" id="fig|706587.4.peg.6090"/>
<dbReference type="Pfam" id="PF03061">
    <property type="entry name" value="4HBT"/>
    <property type="match status" value="1"/>
</dbReference>
<evidence type="ECO:0000256" key="1">
    <source>
        <dbReference type="ARBA" id="ARBA00008324"/>
    </source>
</evidence>
<comment type="similarity">
    <text evidence="1">Belongs to the thioesterase PaaI family.</text>
</comment>
<proteinExistence type="inferred from homology"/>
<evidence type="ECO:0000256" key="2">
    <source>
        <dbReference type="ARBA" id="ARBA00022801"/>
    </source>
</evidence>
<dbReference type="PANTHER" id="PTHR21660">
    <property type="entry name" value="THIOESTERASE SUPERFAMILY MEMBER-RELATED"/>
    <property type="match status" value="1"/>
</dbReference>
<dbReference type="InterPro" id="IPR039298">
    <property type="entry name" value="ACOT13"/>
</dbReference>
<dbReference type="PANTHER" id="PTHR21660:SF1">
    <property type="entry name" value="ACYL-COENZYME A THIOESTERASE 13"/>
    <property type="match status" value="1"/>
</dbReference>
<dbReference type="HOGENOM" id="CLU_089876_3_0_7"/>
<dbReference type="Gene3D" id="3.10.129.10">
    <property type="entry name" value="Hotdog Thioesterase"/>
    <property type="match status" value="1"/>
</dbReference>
<dbReference type="RefSeq" id="WP_014813097.1">
    <property type="nucleotide sequence ID" value="NC_018025.1"/>
</dbReference>
<dbReference type="InterPro" id="IPR006683">
    <property type="entry name" value="Thioestr_dom"/>
</dbReference>
<feature type="domain" description="Thioesterase" evidence="3">
    <location>
        <begin position="55"/>
        <end position="132"/>
    </location>
</feature>
<accession>I4CEK7</accession>
<reference evidence="5" key="1">
    <citation type="submission" date="2012-06" db="EMBL/GenBank/DDBJ databases">
        <title>Complete sequence of chromosome of Desulfomonile tiedjei DSM 6799.</title>
        <authorList>
            <person name="Lucas S."/>
            <person name="Copeland A."/>
            <person name="Lapidus A."/>
            <person name="Glavina del Rio T."/>
            <person name="Dalin E."/>
            <person name="Tice H."/>
            <person name="Bruce D."/>
            <person name="Goodwin L."/>
            <person name="Pitluck S."/>
            <person name="Peters L."/>
            <person name="Ovchinnikova G."/>
            <person name="Zeytun A."/>
            <person name="Lu M."/>
            <person name="Kyrpides N."/>
            <person name="Mavromatis K."/>
            <person name="Ivanova N."/>
            <person name="Brettin T."/>
            <person name="Detter J.C."/>
            <person name="Han C."/>
            <person name="Larimer F."/>
            <person name="Land M."/>
            <person name="Hauser L."/>
            <person name="Markowitz V."/>
            <person name="Cheng J.-F."/>
            <person name="Hugenholtz P."/>
            <person name="Woyke T."/>
            <person name="Wu D."/>
            <person name="Spring S."/>
            <person name="Schroeder M."/>
            <person name="Brambilla E."/>
            <person name="Klenk H.-P."/>
            <person name="Eisen J.A."/>
        </authorList>
    </citation>
    <scope>NUCLEOTIDE SEQUENCE [LARGE SCALE GENOMIC DNA]</scope>
    <source>
        <strain evidence="5">ATCC 49306 / DSM 6799 / DCB-1</strain>
    </source>
</reference>
<dbReference type="STRING" id="706587.Desti_5411"/>
<keyword evidence="5" id="KW-1185">Reference proteome</keyword>
<dbReference type="InterPro" id="IPR003736">
    <property type="entry name" value="PAAI_dom"/>
</dbReference>
<dbReference type="eggNOG" id="COG2050">
    <property type="taxonomic scope" value="Bacteria"/>
</dbReference>
<dbReference type="InterPro" id="IPR029069">
    <property type="entry name" value="HotDog_dom_sf"/>
</dbReference>
<evidence type="ECO:0000313" key="5">
    <source>
        <dbReference type="Proteomes" id="UP000006055"/>
    </source>
</evidence>
<dbReference type="GO" id="GO:0047617">
    <property type="term" value="F:fatty acyl-CoA hydrolase activity"/>
    <property type="evidence" value="ECO:0007669"/>
    <property type="project" value="InterPro"/>
</dbReference>
<dbReference type="NCBIfam" id="TIGR00369">
    <property type="entry name" value="unchar_dom_1"/>
    <property type="match status" value="1"/>
</dbReference>
<protein>
    <recommendedName>
        <fullName evidence="3">Thioesterase domain-containing protein</fullName>
    </recommendedName>
</protein>
<sequence>MDAQAKAETMLDRSMISGELPDPPIAQLLGVRVIAVLQGESQLELEAGPQHSNPMGTLHGGVLCDLADLAMGAAYASTLDRGETFTTLELKINFLRPVWKEKLFAVGKIVNRGRTVGMVECDITDSQGRLVAKATSTCLTLQKERHRNR</sequence>
<evidence type="ECO:0000313" key="4">
    <source>
        <dbReference type="EMBL" id="AFM27998.1"/>
    </source>
</evidence>
<dbReference type="AlphaFoldDB" id="I4CEK7"/>
<name>I4CEK7_DESTA</name>
<dbReference type="SUPFAM" id="SSF54637">
    <property type="entry name" value="Thioesterase/thiol ester dehydrase-isomerase"/>
    <property type="match status" value="1"/>
</dbReference>
<evidence type="ECO:0000259" key="3">
    <source>
        <dbReference type="Pfam" id="PF03061"/>
    </source>
</evidence>
<gene>
    <name evidence="4" type="ordered locus">Desti_5411</name>
</gene>
<keyword evidence="2" id="KW-0378">Hydrolase</keyword>
<organism evidence="4 5">
    <name type="scientific">Desulfomonile tiedjei (strain ATCC 49306 / DSM 6799 / DCB-1)</name>
    <dbReference type="NCBI Taxonomy" id="706587"/>
    <lineage>
        <taxon>Bacteria</taxon>
        <taxon>Pseudomonadati</taxon>
        <taxon>Thermodesulfobacteriota</taxon>
        <taxon>Desulfomonilia</taxon>
        <taxon>Desulfomonilales</taxon>
        <taxon>Desulfomonilaceae</taxon>
        <taxon>Desulfomonile</taxon>
    </lineage>
</organism>
<dbReference type="Proteomes" id="UP000006055">
    <property type="component" value="Chromosome"/>
</dbReference>
<dbReference type="KEGG" id="dti:Desti_5411"/>
<dbReference type="EMBL" id="CP003360">
    <property type="protein sequence ID" value="AFM27998.1"/>
    <property type="molecule type" value="Genomic_DNA"/>
</dbReference>
<dbReference type="CDD" id="cd03443">
    <property type="entry name" value="PaaI_thioesterase"/>
    <property type="match status" value="1"/>
</dbReference>